<dbReference type="Proteomes" id="UP001165395">
    <property type="component" value="Unassembled WGS sequence"/>
</dbReference>
<dbReference type="Gene3D" id="3.20.20.450">
    <property type="entry name" value="EAL domain"/>
    <property type="match status" value="1"/>
</dbReference>
<sequence>MTSTLRLQGYIDSIHNHYFAEQPLFIDREGRVKGSFFKCEIGSVFESITTHTHANSVAVSARLQVNLFDGTPIDAATLFTLAKSDEALVRLDRLSRIIHTLNHHASPFAHLPLHLSVHPRLPSIVVKDHGQVFERLLQFLQLSPRQFVIELPLSLAANAALANKVVNNYRARGFVVSSHVDDRSLAWLDSGESLPDLLKLNANFILARTDVLARIQQLAERFHLSILIKSAERQAIHQDVSSMLIESVG</sequence>
<dbReference type="InterPro" id="IPR035919">
    <property type="entry name" value="EAL_sf"/>
</dbReference>
<reference evidence="1" key="1">
    <citation type="submission" date="2021-10" db="EMBL/GenBank/DDBJ databases">
        <title>The complete genome sequence of Leeia sp. TBRC 13508.</title>
        <authorList>
            <person name="Charoenyingcharoen P."/>
            <person name="Yukphan P."/>
        </authorList>
    </citation>
    <scope>NUCLEOTIDE SEQUENCE</scope>
    <source>
        <strain evidence="1">TBRC 13508</strain>
    </source>
</reference>
<evidence type="ECO:0000313" key="1">
    <source>
        <dbReference type="EMBL" id="MCB6185197.1"/>
    </source>
</evidence>
<name>A0ABS8DAG3_9NEIS</name>
<dbReference type="SUPFAM" id="SSF141868">
    <property type="entry name" value="EAL domain-like"/>
    <property type="match status" value="1"/>
</dbReference>
<dbReference type="EMBL" id="JAJBZT010000013">
    <property type="protein sequence ID" value="MCB6185197.1"/>
    <property type="molecule type" value="Genomic_DNA"/>
</dbReference>
<organism evidence="1 2">
    <name type="scientific">Leeia speluncae</name>
    <dbReference type="NCBI Taxonomy" id="2884804"/>
    <lineage>
        <taxon>Bacteria</taxon>
        <taxon>Pseudomonadati</taxon>
        <taxon>Pseudomonadota</taxon>
        <taxon>Betaproteobacteria</taxon>
        <taxon>Neisseriales</taxon>
        <taxon>Leeiaceae</taxon>
        <taxon>Leeia</taxon>
    </lineage>
</organism>
<dbReference type="RefSeq" id="WP_227182028.1">
    <property type="nucleotide sequence ID" value="NZ_JAJBZT010000013.1"/>
</dbReference>
<keyword evidence="2" id="KW-1185">Reference proteome</keyword>
<proteinExistence type="predicted"/>
<comment type="caution">
    <text evidence="1">The sequence shown here is derived from an EMBL/GenBank/DDBJ whole genome shotgun (WGS) entry which is preliminary data.</text>
</comment>
<gene>
    <name evidence="1" type="ORF">LIN78_16750</name>
</gene>
<evidence type="ECO:0000313" key="2">
    <source>
        <dbReference type="Proteomes" id="UP001165395"/>
    </source>
</evidence>
<protein>
    <recommendedName>
        <fullName evidence="3">EAL domain-containing protein</fullName>
    </recommendedName>
</protein>
<evidence type="ECO:0008006" key="3">
    <source>
        <dbReference type="Google" id="ProtNLM"/>
    </source>
</evidence>
<accession>A0ABS8DAG3</accession>